<feature type="region of interest" description="Disordered" evidence="1">
    <location>
        <begin position="1"/>
        <end position="75"/>
    </location>
</feature>
<proteinExistence type="predicted"/>
<evidence type="ECO:0000313" key="2">
    <source>
        <dbReference type="EMBL" id="RWA14980.1"/>
    </source>
</evidence>
<dbReference type="EMBL" id="RYZI01000001">
    <property type="protein sequence ID" value="RWA14980.1"/>
    <property type="molecule type" value="Genomic_DNA"/>
</dbReference>
<dbReference type="AlphaFoldDB" id="A0A439DKP9"/>
<accession>A0A439DKP9</accession>
<evidence type="ECO:0000256" key="1">
    <source>
        <dbReference type="SAM" id="MobiDB-lite"/>
    </source>
</evidence>
<protein>
    <submittedName>
        <fullName evidence="2">Uncharacterized protein</fullName>
    </submittedName>
</protein>
<comment type="caution">
    <text evidence="2">The sequence shown here is derived from an EMBL/GenBank/DDBJ whole genome shotgun (WGS) entry which is preliminary data.</text>
</comment>
<feature type="compositionally biased region" description="Basic and acidic residues" evidence="1">
    <location>
        <begin position="37"/>
        <end position="47"/>
    </location>
</feature>
<name>A0A439DKP9_9PEZI</name>
<reference evidence="2 3" key="1">
    <citation type="submission" date="2018-12" db="EMBL/GenBank/DDBJ databases">
        <title>Draft genome sequence of Xylaria grammica IHI A82.</title>
        <authorList>
            <person name="Buettner E."/>
            <person name="Kellner H."/>
        </authorList>
    </citation>
    <scope>NUCLEOTIDE SEQUENCE [LARGE SCALE GENOMIC DNA]</scope>
    <source>
        <strain evidence="2 3">IHI A82</strain>
    </source>
</reference>
<organism evidence="2 3">
    <name type="scientific">Xylaria grammica</name>
    <dbReference type="NCBI Taxonomy" id="363999"/>
    <lineage>
        <taxon>Eukaryota</taxon>
        <taxon>Fungi</taxon>
        <taxon>Dikarya</taxon>
        <taxon>Ascomycota</taxon>
        <taxon>Pezizomycotina</taxon>
        <taxon>Sordariomycetes</taxon>
        <taxon>Xylariomycetidae</taxon>
        <taxon>Xylariales</taxon>
        <taxon>Xylariaceae</taxon>
        <taxon>Xylaria</taxon>
    </lineage>
</organism>
<keyword evidence="3" id="KW-1185">Reference proteome</keyword>
<gene>
    <name evidence="2" type="ORF">EKO27_g27</name>
</gene>
<dbReference type="Proteomes" id="UP000286045">
    <property type="component" value="Unassembled WGS sequence"/>
</dbReference>
<evidence type="ECO:0000313" key="3">
    <source>
        <dbReference type="Proteomes" id="UP000286045"/>
    </source>
</evidence>
<sequence>MIPRQRTRKEDSYWGMPPLKGSLTFKDGPGKPKNSIKMREQRRRLEEAATCLRPSRNPVPAETNSEGDLSVELTSGPPKEHISWLTLGEARLPSLLLSPSGGNGLGVMALSTVSVVSIAGAVDTPNIQIDTMVIFCGADGQQTKFDEFVPP</sequence>